<protein>
    <recommendedName>
        <fullName evidence="5">Transmembrane protein</fullName>
    </recommendedName>
</protein>
<sequence>MGDAELESGLCQSADHESARMALYPRALLRPLEAAVSPMRYSSPKVVRGSPLVPEDSTASHRPGSQTCNTKTPLNAQYVQPASLKSIESGSLIIPLATSDQRVSRMLAQPGLPPFYTLTEQQFGEMFAGKSGQRLLLAYEGTHGTEALNINILRPSKVWRTDERMRLYKESIAQDEQKNDWDSITARSSTGTEWKKSKFNPISNLQIMTNFEIDEIGIWPRIREEYLNHRPSWHRYVPFWGPIQLEERNMEVLCAHENSPWSVTVDKGKDRNTIVRETQQMASLLSQVEIETGKCCDWTKDELDFLYHGRYECDLSDEECLTKRCEQAKERQKRLKHLDLFIELFNHPHRAAGKRMVLCGVAQETCIYDYSELSWEKFQWKEYSAGAQRLNTVRGLYLIVGWKVHECYFGGTLALTVAVTVLWKLISGDWSVAAGFGCLCVALVTYGFMVKQQQQQQ</sequence>
<keyword evidence="2" id="KW-1133">Transmembrane helix</keyword>
<dbReference type="AlphaFoldDB" id="A0AAQ3M3R2"/>
<feature type="region of interest" description="Disordered" evidence="1">
    <location>
        <begin position="44"/>
        <end position="72"/>
    </location>
</feature>
<evidence type="ECO:0000256" key="1">
    <source>
        <dbReference type="SAM" id="MobiDB-lite"/>
    </source>
</evidence>
<organism evidence="3 4">
    <name type="scientific">Acrodontium crateriforme</name>
    <dbReference type="NCBI Taxonomy" id="150365"/>
    <lineage>
        <taxon>Eukaryota</taxon>
        <taxon>Fungi</taxon>
        <taxon>Dikarya</taxon>
        <taxon>Ascomycota</taxon>
        <taxon>Pezizomycotina</taxon>
        <taxon>Dothideomycetes</taxon>
        <taxon>Dothideomycetidae</taxon>
        <taxon>Mycosphaerellales</taxon>
        <taxon>Teratosphaeriaceae</taxon>
        <taxon>Acrodontium</taxon>
    </lineage>
</organism>
<dbReference type="EMBL" id="CP138584">
    <property type="protein sequence ID" value="WPH00774.1"/>
    <property type="molecule type" value="Genomic_DNA"/>
</dbReference>
<dbReference type="Proteomes" id="UP001303373">
    <property type="component" value="Chromosome 5"/>
</dbReference>
<feature type="transmembrane region" description="Helical" evidence="2">
    <location>
        <begin position="432"/>
        <end position="450"/>
    </location>
</feature>
<keyword evidence="4" id="KW-1185">Reference proteome</keyword>
<proteinExistence type="predicted"/>
<gene>
    <name evidence="3" type="ORF">R9X50_00360400</name>
</gene>
<evidence type="ECO:0000313" key="3">
    <source>
        <dbReference type="EMBL" id="WPH00774.1"/>
    </source>
</evidence>
<keyword evidence="2" id="KW-0812">Transmembrane</keyword>
<keyword evidence="2" id="KW-0472">Membrane</keyword>
<evidence type="ECO:0000313" key="4">
    <source>
        <dbReference type="Proteomes" id="UP001303373"/>
    </source>
</evidence>
<evidence type="ECO:0008006" key="5">
    <source>
        <dbReference type="Google" id="ProtNLM"/>
    </source>
</evidence>
<name>A0AAQ3M3R2_9PEZI</name>
<accession>A0AAQ3M3R2</accession>
<evidence type="ECO:0000256" key="2">
    <source>
        <dbReference type="SAM" id="Phobius"/>
    </source>
</evidence>
<feature type="compositionally biased region" description="Polar residues" evidence="1">
    <location>
        <begin position="63"/>
        <end position="72"/>
    </location>
</feature>
<reference evidence="3 4" key="1">
    <citation type="submission" date="2023-11" db="EMBL/GenBank/DDBJ databases">
        <title>An acidophilic fungus is an integral part of prey digestion in a carnivorous sundew plant.</title>
        <authorList>
            <person name="Tsai I.J."/>
        </authorList>
    </citation>
    <scope>NUCLEOTIDE SEQUENCE [LARGE SCALE GENOMIC DNA]</scope>
    <source>
        <strain evidence="3">169a</strain>
    </source>
</reference>